<evidence type="ECO:0000313" key="2">
    <source>
        <dbReference type="Proteomes" id="UP000543419"/>
    </source>
</evidence>
<accession>A0A7Y0EWU4</accession>
<name>A0A7Y0EWU4_9BIFI</name>
<keyword evidence="1" id="KW-0238">DNA-binding</keyword>
<evidence type="ECO:0000313" key="1">
    <source>
        <dbReference type="EMBL" id="NMM97794.1"/>
    </source>
</evidence>
<sequence>MSAFTKWIEEITGGNMSNREIAKKVGMTSATFHRKWTEDAFISDDAIAIARAFDRSPIEALVVLGSLTEEEAQKAERGYSLSEYTTLELSQELLRRIQESAKVPDYLDKPADEAAKDIL</sequence>
<keyword evidence="2" id="KW-1185">Reference proteome</keyword>
<dbReference type="Proteomes" id="UP000543419">
    <property type="component" value="Unassembled WGS sequence"/>
</dbReference>
<dbReference type="GO" id="GO:0003677">
    <property type="term" value="F:DNA binding"/>
    <property type="evidence" value="ECO:0007669"/>
    <property type="project" value="UniProtKB-KW"/>
</dbReference>
<dbReference type="EMBL" id="JAAIIG010000003">
    <property type="protein sequence ID" value="NMM97794.1"/>
    <property type="molecule type" value="Genomic_DNA"/>
</dbReference>
<proteinExistence type="predicted"/>
<gene>
    <name evidence="1" type="ORF">G1C97_0743</name>
</gene>
<dbReference type="AlphaFoldDB" id="A0A7Y0EWU4"/>
<reference evidence="1 2" key="1">
    <citation type="submission" date="2020-02" db="EMBL/GenBank/DDBJ databases">
        <title>Characterization of phylogenetic diversity of novel bifidobacterial species isolated in Czech ZOOs.</title>
        <authorList>
            <person name="Lugli G.A."/>
            <person name="Vera N.B."/>
            <person name="Ventura M."/>
        </authorList>
    </citation>
    <scope>NUCLEOTIDE SEQUENCE [LARGE SCALE GENOMIC DNA]</scope>
    <source>
        <strain evidence="1 2">DSM 109959</strain>
    </source>
</reference>
<dbReference type="RefSeq" id="WP_169240612.1">
    <property type="nucleotide sequence ID" value="NZ_JAAIIG010000003.1"/>
</dbReference>
<organism evidence="1 2">
    <name type="scientific">Bifidobacterium olomucense</name>
    <dbReference type="NCBI Taxonomy" id="2675324"/>
    <lineage>
        <taxon>Bacteria</taxon>
        <taxon>Bacillati</taxon>
        <taxon>Actinomycetota</taxon>
        <taxon>Actinomycetes</taxon>
        <taxon>Bifidobacteriales</taxon>
        <taxon>Bifidobacteriaceae</taxon>
        <taxon>Bifidobacterium</taxon>
    </lineage>
</organism>
<comment type="caution">
    <text evidence="1">The sequence shown here is derived from an EMBL/GenBank/DDBJ whole genome shotgun (WGS) entry which is preliminary data.</text>
</comment>
<protein>
    <submittedName>
        <fullName evidence="1">DNA-binding protein</fullName>
    </submittedName>
</protein>